<sequence>MTMLSINHFRSEANGQYQCHLSDPDKTGTTVTSFRAVDTRNGGDSNNPDPPDPVYSSSKLPHHKVTLNDNGNNEWFGVFGCEATRNGKKDTRISTTRIRSDGKYVLIL</sequence>
<gene>
    <name evidence="2" type="ORF">HOLleu_15337</name>
</gene>
<evidence type="ECO:0000313" key="2">
    <source>
        <dbReference type="EMBL" id="KAJ8040899.1"/>
    </source>
</evidence>
<name>A0A9Q1CA43_HOLLE</name>
<dbReference type="EMBL" id="JAIZAY010000006">
    <property type="protein sequence ID" value="KAJ8040899.1"/>
    <property type="molecule type" value="Genomic_DNA"/>
</dbReference>
<evidence type="ECO:0000313" key="3">
    <source>
        <dbReference type="Proteomes" id="UP001152320"/>
    </source>
</evidence>
<feature type="region of interest" description="Disordered" evidence="1">
    <location>
        <begin position="36"/>
        <end position="64"/>
    </location>
</feature>
<organism evidence="2 3">
    <name type="scientific">Holothuria leucospilota</name>
    <name type="common">Black long sea cucumber</name>
    <name type="synonym">Mertensiothuria leucospilota</name>
    <dbReference type="NCBI Taxonomy" id="206669"/>
    <lineage>
        <taxon>Eukaryota</taxon>
        <taxon>Metazoa</taxon>
        <taxon>Echinodermata</taxon>
        <taxon>Eleutherozoa</taxon>
        <taxon>Echinozoa</taxon>
        <taxon>Holothuroidea</taxon>
        <taxon>Aspidochirotacea</taxon>
        <taxon>Aspidochirotida</taxon>
        <taxon>Holothuriidae</taxon>
        <taxon>Holothuria</taxon>
    </lineage>
</organism>
<dbReference type="AlphaFoldDB" id="A0A9Q1CA43"/>
<proteinExistence type="predicted"/>
<dbReference type="Proteomes" id="UP001152320">
    <property type="component" value="Chromosome 6"/>
</dbReference>
<keyword evidence="3" id="KW-1185">Reference proteome</keyword>
<accession>A0A9Q1CA43</accession>
<comment type="caution">
    <text evidence="2">The sequence shown here is derived from an EMBL/GenBank/DDBJ whole genome shotgun (WGS) entry which is preliminary data.</text>
</comment>
<reference evidence="2" key="1">
    <citation type="submission" date="2021-10" db="EMBL/GenBank/DDBJ databases">
        <title>Tropical sea cucumber genome reveals ecological adaptation and Cuvierian tubules defense mechanism.</title>
        <authorList>
            <person name="Chen T."/>
        </authorList>
    </citation>
    <scope>NUCLEOTIDE SEQUENCE</scope>
    <source>
        <strain evidence="2">Nanhai2018</strain>
        <tissue evidence="2">Muscle</tissue>
    </source>
</reference>
<protein>
    <submittedName>
        <fullName evidence="2">Uncharacterized protein</fullName>
    </submittedName>
</protein>
<evidence type="ECO:0000256" key="1">
    <source>
        <dbReference type="SAM" id="MobiDB-lite"/>
    </source>
</evidence>